<evidence type="ECO:0000256" key="2">
    <source>
        <dbReference type="ARBA" id="ARBA00022737"/>
    </source>
</evidence>
<keyword evidence="5" id="KW-0812">Transmembrane</keyword>
<reference evidence="7" key="1">
    <citation type="journal article" date="2020" name="mSystems">
        <title>Genome- and Community-Level Interaction Insights into Carbon Utilization and Element Cycling Functions of Hydrothermarchaeota in Hydrothermal Sediment.</title>
        <authorList>
            <person name="Zhou Z."/>
            <person name="Liu Y."/>
            <person name="Xu W."/>
            <person name="Pan J."/>
            <person name="Luo Z.H."/>
            <person name="Li M."/>
        </authorList>
    </citation>
    <scope>NUCLEOTIDE SEQUENCE [LARGE SCALE GENOMIC DNA]</scope>
    <source>
        <strain evidence="7">HyVt-577</strain>
    </source>
</reference>
<feature type="domain" description="LapB rubredoxin metal binding" evidence="6">
    <location>
        <begin position="355"/>
        <end position="376"/>
    </location>
</feature>
<name>A0A7V4WVV1_CALAY</name>
<dbReference type="AlphaFoldDB" id="A0A7V4WVV1"/>
<dbReference type="SUPFAM" id="SSF81901">
    <property type="entry name" value="HCP-like"/>
    <property type="match status" value="1"/>
</dbReference>
<feature type="transmembrane region" description="Helical" evidence="5">
    <location>
        <begin position="9"/>
        <end position="29"/>
    </location>
</feature>
<dbReference type="SUPFAM" id="SSF48452">
    <property type="entry name" value="TPR-like"/>
    <property type="match status" value="1"/>
</dbReference>
<dbReference type="Pfam" id="PF13432">
    <property type="entry name" value="TPR_16"/>
    <property type="match status" value="2"/>
</dbReference>
<proteinExistence type="predicted"/>
<sequence>MDFTLSHQLWLFTFLVVIVALAALYFYYYQRSEKKQPSRNAYLEALKYMAEKDYRRAIEKFKEAVRTDSSNIDAYLKLGDILREEGLARNATRIHKDLTLRGNLSEEELQKVWYSLALDYWSAQKYDKAETFFKKAFDARYRTVEAVMYLVKIYTMRQNYKMAYEVLKNSPLKNDAKIQRRMALYKVMEALEENKGRESRMMMRDAIKIDESCSAAYAYIGDSYLKEDRLDDAINIWTEYCQKYPSKAHVLFSRLEKAWYEKGQFSKIEELYLSILKKDPENIPALMAITGFKRKKGDYEEALTLINDTQVAEQYEELIKAEEARIIFDKGQFKEAAKRMLDLLDNYLPEQTYLYACAKCGHKSEEPFWKCPKCHSLNLEI</sequence>
<dbReference type="PANTHER" id="PTHR44186">
    <property type="match status" value="1"/>
</dbReference>
<accession>A0A7V4WVV1</accession>
<dbReference type="GO" id="GO:0046872">
    <property type="term" value="F:metal ion binding"/>
    <property type="evidence" value="ECO:0007669"/>
    <property type="project" value="UniProtKB-KW"/>
</dbReference>
<evidence type="ECO:0000256" key="4">
    <source>
        <dbReference type="PROSITE-ProRule" id="PRU00339"/>
    </source>
</evidence>
<dbReference type="InterPro" id="IPR011990">
    <property type="entry name" value="TPR-like_helical_dom_sf"/>
</dbReference>
<protein>
    <submittedName>
        <fullName evidence="7">Tetratricopeptide repeat protein</fullName>
    </submittedName>
</protein>
<dbReference type="EMBL" id="DRQG01000128">
    <property type="protein sequence ID" value="HGY56749.1"/>
    <property type="molecule type" value="Genomic_DNA"/>
</dbReference>
<dbReference type="Pfam" id="PF18073">
    <property type="entry name" value="Zn_ribbon_LapB"/>
    <property type="match status" value="1"/>
</dbReference>
<evidence type="ECO:0000259" key="6">
    <source>
        <dbReference type="Pfam" id="PF18073"/>
    </source>
</evidence>
<evidence type="ECO:0000313" key="7">
    <source>
        <dbReference type="EMBL" id="HGY56749.1"/>
    </source>
</evidence>
<keyword evidence="1" id="KW-0479">Metal-binding</keyword>
<gene>
    <name evidence="7" type="ORF">ENK44_13670</name>
</gene>
<keyword evidence="3 4" id="KW-0802">TPR repeat</keyword>
<evidence type="ECO:0000256" key="3">
    <source>
        <dbReference type="ARBA" id="ARBA00022803"/>
    </source>
</evidence>
<dbReference type="PROSITE" id="PS50005">
    <property type="entry name" value="TPR"/>
    <property type="match status" value="1"/>
</dbReference>
<comment type="caution">
    <text evidence="7">The sequence shown here is derived from an EMBL/GenBank/DDBJ whole genome shotgun (WGS) entry which is preliminary data.</text>
</comment>
<dbReference type="InterPro" id="IPR019734">
    <property type="entry name" value="TPR_rpt"/>
</dbReference>
<keyword evidence="5" id="KW-1133">Transmembrane helix</keyword>
<dbReference type="PANTHER" id="PTHR44186:SF1">
    <property type="entry name" value="BARDET-BIEDL SYNDROME 4 PROTEIN"/>
    <property type="match status" value="1"/>
</dbReference>
<dbReference type="InterPro" id="IPR041166">
    <property type="entry name" value="Rubredoxin_2"/>
</dbReference>
<evidence type="ECO:0000256" key="1">
    <source>
        <dbReference type="ARBA" id="ARBA00022723"/>
    </source>
</evidence>
<organism evidence="7">
    <name type="scientific">Caldithrix abyssi</name>
    <dbReference type="NCBI Taxonomy" id="187145"/>
    <lineage>
        <taxon>Bacteria</taxon>
        <taxon>Pseudomonadati</taxon>
        <taxon>Calditrichota</taxon>
        <taxon>Calditrichia</taxon>
        <taxon>Calditrichales</taxon>
        <taxon>Calditrichaceae</taxon>
        <taxon>Caldithrix</taxon>
    </lineage>
</organism>
<evidence type="ECO:0000256" key="5">
    <source>
        <dbReference type="SAM" id="Phobius"/>
    </source>
</evidence>
<dbReference type="SMART" id="SM00028">
    <property type="entry name" value="TPR"/>
    <property type="match status" value="4"/>
</dbReference>
<keyword evidence="5" id="KW-0472">Membrane</keyword>
<dbReference type="Proteomes" id="UP000885779">
    <property type="component" value="Unassembled WGS sequence"/>
</dbReference>
<keyword evidence="2" id="KW-0677">Repeat</keyword>
<feature type="repeat" description="TPR" evidence="4">
    <location>
        <begin position="38"/>
        <end position="71"/>
    </location>
</feature>
<dbReference type="Gene3D" id="1.25.40.10">
    <property type="entry name" value="Tetratricopeptide repeat domain"/>
    <property type="match status" value="3"/>
</dbReference>